<evidence type="ECO:0000256" key="12">
    <source>
        <dbReference type="ARBA" id="ARBA00022759"/>
    </source>
</evidence>
<evidence type="ECO:0000256" key="11">
    <source>
        <dbReference type="ARBA" id="ARBA00022737"/>
    </source>
</evidence>
<proteinExistence type="inferred from homology"/>
<dbReference type="SUPFAM" id="SSF103506">
    <property type="entry name" value="Mitochondrial carrier"/>
    <property type="match status" value="1"/>
</dbReference>
<name>A0A7H8QH84_TALRU</name>
<feature type="repeat" description="Solcar" evidence="19">
    <location>
        <begin position="118"/>
        <end position="203"/>
    </location>
</feature>
<evidence type="ECO:0000256" key="19">
    <source>
        <dbReference type="PROSITE-ProRule" id="PRU00282"/>
    </source>
</evidence>
<evidence type="ECO:0000256" key="3">
    <source>
        <dbReference type="ARBA" id="ARBA00005435"/>
    </source>
</evidence>
<keyword evidence="18 19" id="KW-0472">Membrane</keyword>
<dbReference type="EMBL" id="CP055898">
    <property type="protein sequence ID" value="QKX53329.1"/>
    <property type="molecule type" value="Genomic_DNA"/>
</dbReference>
<protein>
    <recommendedName>
        <fullName evidence="5">Probable endonuclease LCL3</fullName>
    </recommendedName>
    <alternativeName>
        <fullName evidence="6">Probable endonuclease lcl3</fullName>
    </alternativeName>
</protein>
<evidence type="ECO:0000256" key="14">
    <source>
        <dbReference type="ARBA" id="ARBA00022801"/>
    </source>
</evidence>
<dbReference type="SUPFAM" id="SSF50199">
    <property type="entry name" value="Staphylococcal nuclease"/>
    <property type="match status" value="1"/>
</dbReference>
<feature type="compositionally biased region" description="Basic and acidic residues" evidence="20">
    <location>
        <begin position="371"/>
        <end position="386"/>
    </location>
</feature>
<dbReference type="InterPro" id="IPR035437">
    <property type="entry name" value="SNase_OB-fold_sf"/>
</dbReference>
<feature type="region of interest" description="Disordered" evidence="20">
    <location>
        <begin position="362"/>
        <end position="408"/>
    </location>
</feature>
<evidence type="ECO:0000256" key="1">
    <source>
        <dbReference type="ARBA" id="ARBA00004167"/>
    </source>
</evidence>
<dbReference type="PRINTS" id="PR00926">
    <property type="entry name" value="MITOCARRIER"/>
</dbReference>
<evidence type="ECO:0000313" key="22">
    <source>
        <dbReference type="EMBL" id="QKX53329.1"/>
    </source>
</evidence>
<evidence type="ECO:0000256" key="9">
    <source>
        <dbReference type="ARBA" id="ARBA00022722"/>
    </source>
</evidence>
<evidence type="ECO:0000256" key="20">
    <source>
        <dbReference type="SAM" id="MobiDB-lite"/>
    </source>
</evidence>
<keyword evidence="9" id="KW-0540">Nuclease</keyword>
<dbReference type="Proteomes" id="UP000509510">
    <property type="component" value="Chromosome I"/>
</dbReference>
<feature type="region of interest" description="Disordered" evidence="20">
    <location>
        <begin position="640"/>
        <end position="676"/>
    </location>
</feature>
<feature type="domain" description="TNase-like" evidence="21">
    <location>
        <begin position="469"/>
        <end position="636"/>
    </location>
</feature>
<sequence length="697" mass="77632">MTGQSKPVPLSPWQSAVAGATGAVLANAMVYPLDIVKTKLQVQVKSRKADVQDAESTPHYESTLDAINKIFQDEGLPGLYNGLNGALLGVASTNFAYFYWYSVVRAFYVASAKTSKPPGTAVELSLGAVAGAVAQVFTIPVSVVTTRQQTQSKSEKKGLLETGQEVINSEDGWTGLWRGLKASLVLVVNPAITYGAYQRLKDVFFPGKANLRPWEAFALGAMSKALATIATQPLIVAKVGLQSKPPPGRQGKPFKGFIEVMQYIIDHEGPLSLFKGIGPQILKGLLVQGLLMMTKERMELLFILFFAYLRKIKEDRLKKIAERAAATAKTSLPCAEFAETLPDSSTLPSRNWEKSGMGWWSPWSSGSQSDPEGHSDDSRRSKDESARSLWHSPTPSSTTTTTSTSTSSQYTEWNSILNSFNWSQLKEPGNLVPTILLTGGLLFVFDIHRRFLRRIPEATNISPSILRRRSLLGRITSVGDGDNFRMYHTPGGRLAGWGWLPWKKVPNSRKELKDRTIHIRLAGVDAPELPHFGRPAQPFSHEAHTWLTSFLLNRRVRAHVLRPDQYRRVIATVYVRNWLDFPPLRKRDVSEEMLKRGFGTVYEAKTGVEFGSKEREVRYREAETIAKNRKQGLWKDFGRKKGKNNFESPREYKTRMGIEHPLGGTTPVKPEAAEESRGLLASLRGRLFSSRKKDNGS</sequence>
<keyword evidence="8 19" id="KW-0812">Transmembrane</keyword>
<evidence type="ECO:0000256" key="18">
    <source>
        <dbReference type="ARBA" id="ARBA00023136"/>
    </source>
</evidence>
<keyword evidence="12" id="KW-0255">Endonuclease</keyword>
<keyword evidence="10" id="KW-0479">Metal-binding</keyword>
<dbReference type="Gene3D" id="2.40.50.90">
    <property type="match status" value="1"/>
</dbReference>
<feature type="compositionally biased region" description="Low complexity" evidence="20">
    <location>
        <begin position="392"/>
        <end position="408"/>
    </location>
</feature>
<feature type="compositionally biased region" description="Basic and acidic residues" evidence="20">
    <location>
        <begin position="648"/>
        <end position="658"/>
    </location>
</feature>
<evidence type="ECO:0000256" key="17">
    <source>
        <dbReference type="ARBA" id="ARBA00023128"/>
    </source>
</evidence>
<evidence type="ECO:0000256" key="15">
    <source>
        <dbReference type="ARBA" id="ARBA00022837"/>
    </source>
</evidence>
<evidence type="ECO:0000256" key="10">
    <source>
        <dbReference type="ARBA" id="ARBA00022723"/>
    </source>
</evidence>
<dbReference type="PROSITE" id="PS50830">
    <property type="entry name" value="TNASE_3"/>
    <property type="match status" value="1"/>
</dbReference>
<evidence type="ECO:0000256" key="2">
    <source>
        <dbReference type="ARBA" id="ARBA00004448"/>
    </source>
</evidence>
<dbReference type="GO" id="GO:0005743">
    <property type="term" value="C:mitochondrial inner membrane"/>
    <property type="evidence" value="ECO:0007669"/>
    <property type="project" value="UniProtKB-SubCell"/>
</dbReference>
<dbReference type="Pfam" id="PF00153">
    <property type="entry name" value="Mito_carr"/>
    <property type="match status" value="3"/>
</dbReference>
<dbReference type="AlphaFoldDB" id="A0A7H8QH84"/>
<dbReference type="PANTHER" id="PTHR45939:SF1">
    <property type="entry name" value="MITOCHONDRIAL THIAMINE PYROPHOSPHATE CARRIER 1-RELATED"/>
    <property type="match status" value="1"/>
</dbReference>
<dbReference type="InterPro" id="IPR023395">
    <property type="entry name" value="MCP_dom_sf"/>
</dbReference>
<dbReference type="OrthoDB" id="446044at2759"/>
<dbReference type="InterPro" id="IPR052217">
    <property type="entry name" value="Mito/Peroxisomal_Carrier"/>
</dbReference>
<dbReference type="SMART" id="SM00318">
    <property type="entry name" value="SNc"/>
    <property type="match status" value="1"/>
</dbReference>
<comment type="similarity">
    <text evidence="4">Belongs to the mitochondrial carrier (TC 2.A.29) family.</text>
</comment>
<dbReference type="InterPro" id="IPR002067">
    <property type="entry name" value="MCP"/>
</dbReference>
<reference evidence="23" key="1">
    <citation type="submission" date="2020-06" db="EMBL/GenBank/DDBJ databases">
        <title>A chromosome-scale genome assembly of Talaromyces rugulosus W13939.</title>
        <authorList>
            <person name="Wang B."/>
            <person name="Guo L."/>
            <person name="Ye K."/>
            <person name="Wang L."/>
        </authorList>
    </citation>
    <scope>NUCLEOTIDE SEQUENCE [LARGE SCALE GENOMIC DNA]</scope>
    <source>
        <strain evidence="23">W13939</strain>
    </source>
</reference>
<evidence type="ECO:0000256" key="8">
    <source>
        <dbReference type="ARBA" id="ARBA00022692"/>
    </source>
</evidence>
<keyword evidence="15" id="KW-0106">Calcium</keyword>
<dbReference type="PANTHER" id="PTHR45939">
    <property type="entry name" value="PEROXISOMAL MEMBRANE PROTEIN PMP34-RELATED"/>
    <property type="match status" value="1"/>
</dbReference>
<dbReference type="GO" id="GO:0015217">
    <property type="term" value="F:ADP transmembrane transporter activity"/>
    <property type="evidence" value="ECO:0007669"/>
    <property type="project" value="TreeGrafter"/>
</dbReference>
<gene>
    <name evidence="22" type="ORF">TRUGW13939_00407</name>
</gene>
<comment type="subcellular location">
    <subcellularLocation>
        <location evidence="1">Membrane</location>
        <topology evidence="1">Single-pass membrane protein</topology>
    </subcellularLocation>
    <subcellularLocation>
        <location evidence="2">Mitochondrion inner membrane</location>
        <topology evidence="2">Multi-pass membrane protein</topology>
    </subcellularLocation>
</comment>
<keyword evidence="14" id="KW-0378">Hydrolase</keyword>
<evidence type="ECO:0000256" key="4">
    <source>
        <dbReference type="ARBA" id="ARBA00006375"/>
    </source>
</evidence>
<dbReference type="PROSITE" id="PS50920">
    <property type="entry name" value="SOLCAR"/>
    <property type="match status" value="3"/>
</dbReference>
<dbReference type="InterPro" id="IPR016071">
    <property type="entry name" value="Staphylococal_nuclease_OB-fold"/>
</dbReference>
<evidence type="ECO:0000256" key="5">
    <source>
        <dbReference type="ARBA" id="ARBA00013404"/>
    </source>
</evidence>
<evidence type="ECO:0000259" key="21">
    <source>
        <dbReference type="PROSITE" id="PS50830"/>
    </source>
</evidence>
<dbReference type="InterPro" id="IPR018108">
    <property type="entry name" value="MCP_transmembrane"/>
</dbReference>
<keyword evidence="11" id="KW-0677">Repeat</keyword>
<evidence type="ECO:0000256" key="7">
    <source>
        <dbReference type="ARBA" id="ARBA00022448"/>
    </source>
</evidence>
<dbReference type="GO" id="GO:0004519">
    <property type="term" value="F:endonuclease activity"/>
    <property type="evidence" value="ECO:0007669"/>
    <property type="project" value="UniProtKB-KW"/>
</dbReference>
<dbReference type="GO" id="GO:0046872">
    <property type="term" value="F:metal ion binding"/>
    <property type="evidence" value="ECO:0007669"/>
    <property type="project" value="UniProtKB-KW"/>
</dbReference>
<accession>A0A7H8QH84</accession>
<keyword evidence="16" id="KW-1133">Transmembrane helix</keyword>
<organism evidence="22 23">
    <name type="scientific">Talaromyces rugulosus</name>
    <name type="common">Penicillium rugulosum</name>
    <dbReference type="NCBI Taxonomy" id="121627"/>
    <lineage>
        <taxon>Eukaryota</taxon>
        <taxon>Fungi</taxon>
        <taxon>Dikarya</taxon>
        <taxon>Ascomycota</taxon>
        <taxon>Pezizomycotina</taxon>
        <taxon>Eurotiomycetes</taxon>
        <taxon>Eurotiomycetidae</taxon>
        <taxon>Eurotiales</taxon>
        <taxon>Trichocomaceae</taxon>
        <taxon>Talaromyces</taxon>
        <taxon>Talaromyces sect. Islandici</taxon>
    </lineage>
</organism>
<keyword evidence="17" id="KW-0496">Mitochondrion</keyword>
<comment type="similarity">
    <text evidence="3">Belongs to the LCL3 family.</text>
</comment>
<feature type="repeat" description="Solcar" evidence="19">
    <location>
        <begin position="211"/>
        <end position="301"/>
    </location>
</feature>
<dbReference type="Gene3D" id="1.50.40.10">
    <property type="entry name" value="Mitochondrial carrier domain"/>
    <property type="match status" value="1"/>
</dbReference>
<dbReference type="GO" id="GO:0016787">
    <property type="term" value="F:hydrolase activity"/>
    <property type="evidence" value="ECO:0007669"/>
    <property type="project" value="UniProtKB-KW"/>
</dbReference>
<dbReference type="Pfam" id="PF00565">
    <property type="entry name" value="SNase"/>
    <property type="match status" value="1"/>
</dbReference>
<feature type="repeat" description="Solcar" evidence="19">
    <location>
        <begin position="10"/>
        <end position="107"/>
    </location>
</feature>
<dbReference type="FunFam" id="2.40.50.90:FF:000029">
    <property type="entry name" value="Probable endonuclease lcl3"/>
    <property type="match status" value="1"/>
</dbReference>
<dbReference type="GeneID" id="55987920"/>
<evidence type="ECO:0000256" key="16">
    <source>
        <dbReference type="ARBA" id="ARBA00022989"/>
    </source>
</evidence>
<keyword evidence="7" id="KW-0813">Transport</keyword>
<dbReference type="KEGG" id="trg:TRUGW13939_00407"/>
<evidence type="ECO:0000256" key="6">
    <source>
        <dbReference type="ARBA" id="ARBA00014651"/>
    </source>
</evidence>
<keyword evidence="13" id="KW-0999">Mitochondrion inner membrane</keyword>
<evidence type="ECO:0000256" key="13">
    <source>
        <dbReference type="ARBA" id="ARBA00022792"/>
    </source>
</evidence>
<keyword evidence="23" id="KW-1185">Reference proteome</keyword>
<evidence type="ECO:0000313" key="23">
    <source>
        <dbReference type="Proteomes" id="UP000509510"/>
    </source>
</evidence>
<dbReference type="RefSeq" id="XP_035339508.1">
    <property type="nucleotide sequence ID" value="XM_035483615.1"/>
</dbReference>